<proteinExistence type="predicted"/>
<comment type="cofactor">
    <cofactor evidence="1">
        <name>L-ascorbate</name>
        <dbReference type="ChEBI" id="CHEBI:38290"/>
    </cofactor>
</comment>
<dbReference type="OrthoDB" id="18795at10239"/>
<evidence type="ECO:0000256" key="2">
    <source>
        <dbReference type="ARBA" id="ARBA00022723"/>
    </source>
</evidence>
<dbReference type="SMART" id="SM00702">
    <property type="entry name" value="P4Hc"/>
    <property type="match status" value="1"/>
</dbReference>
<organism evidence="7 8">
    <name type="scientific">Cyanophage S-RIM32</name>
    <dbReference type="NCBI Taxonomy" id="1278479"/>
    <lineage>
        <taxon>Viruses</taxon>
        <taxon>Duplodnaviria</taxon>
        <taxon>Heunggongvirae</taxon>
        <taxon>Uroviricota</taxon>
        <taxon>Caudoviricetes</taxon>
        <taxon>Pantevenvirales</taxon>
        <taxon>Kyanoviridae</taxon>
        <taxon>Bristolvirus</taxon>
        <taxon>Bristolvirus rhodeisland</taxon>
    </lineage>
</organism>
<evidence type="ECO:0000313" key="8">
    <source>
        <dbReference type="Proteomes" id="UP000203157"/>
    </source>
</evidence>
<keyword evidence="5" id="KW-0408">Iron</keyword>
<dbReference type="Proteomes" id="UP000203157">
    <property type="component" value="Segment"/>
</dbReference>
<dbReference type="GeneID" id="29122531"/>
<accession>A0A127KM49</accession>
<keyword evidence="8" id="KW-1185">Reference proteome</keyword>
<dbReference type="InterPro" id="IPR045054">
    <property type="entry name" value="P4HA-like"/>
</dbReference>
<keyword evidence="4" id="KW-0560">Oxidoreductase</keyword>
<protein>
    <submittedName>
        <fullName evidence="7">2OG-Fe(II) oxygenase superfamily protein</fullName>
    </submittedName>
</protein>
<dbReference type="PANTHER" id="PTHR10869:SF246">
    <property type="entry name" value="TRANSMEMBRANE PROLYL 4-HYDROXYLASE"/>
    <property type="match status" value="1"/>
</dbReference>
<dbReference type="EMBL" id="KU594606">
    <property type="protein sequence ID" value="AMO43038.1"/>
    <property type="molecule type" value="Genomic_DNA"/>
</dbReference>
<dbReference type="GO" id="GO:0005506">
    <property type="term" value="F:iron ion binding"/>
    <property type="evidence" value="ECO:0007669"/>
    <property type="project" value="InterPro"/>
</dbReference>
<dbReference type="RefSeq" id="YP_009301531.1">
    <property type="nucleotide sequence ID" value="NC_031235.1"/>
</dbReference>
<dbReference type="Gene3D" id="2.60.120.620">
    <property type="entry name" value="q2cbj1_9rhob like domain"/>
    <property type="match status" value="1"/>
</dbReference>
<evidence type="ECO:0000256" key="3">
    <source>
        <dbReference type="ARBA" id="ARBA00022964"/>
    </source>
</evidence>
<keyword evidence="3" id="KW-0223">Dioxygenase</keyword>
<gene>
    <name evidence="7" type="ORF">R1080702_029</name>
</gene>
<sequence>MKLIKHTNWIYEYENAVSDEIVDEIFNVCTKRMQGRNLIQNERNERRKNYAYYFRMFEGEPEVEYIENQCYKIAYDALGRYYEDCPLSSYNIMTEYDMLSNFVYRHYDTNDHYIWHVDKAHTDLELKIAFILYLNDDFEGGNTLFLSDKLKVKPKRGSILMFPCGPYFIHKSTKVRSGEKHIIWNCFGQLARLEHRLNL</sequence>
<evidence type="ECO:0000256" key="1">
    <source>
        <dbReference type="ARBA" id="ARBA00001961"/>
    </source>
</evidence>
<evidence type="ECO:0000259" key="6">
    <source>
        <dbReference type="SMART" id="SM00702"/>
    </source>
</evidence>
<keyword evidence="2" id="KW-0479">Metal-binding</keyword>
<dbReference type="Pfam" id="PF13640">
    <property type="entry name" value="2OG-FeII_Oxy_3"/>
    <property type="match status" value="1"/>
</dbReference>
<dbReference type="KEGG" id="vg:29122531"/>
<evidence type="ECO:0000256" key="5">
    <source>
        <dbReference type="ARBA" id="ARBA00023004"/>
    </source>
</evidence>
<evidence type="ECO:0000256" key="4">
    <source>
        <dbReference type="ARBA" id="ARBA00023002"/>
    </source>
</evidence>
<name>A0A127KM49_9CAUD</name>
<dbReference type="PANTHER" id="PTHR10869">
    <property type="entry name" value="PROLYL 4-HYDROXYLASE ALPHA SUBUNIT"/>
    <property type="match status" value="1"/>
</dbReference>
<dbReference type="GO" id="GO:0051213">
    <property type="term" value="F:dioxygenase activity"/>
    <property type="evidence" value="ECO:0007669"/>
    <property type="project" value="UniProtKB-KW"/>
</dbReference>
<reference evidence="7 8" key="1">
    <citation type="submission" date="2016-01" db="EMBL/GenBank/DDBJ databases">
        <title>The genomic content and context of auxiliary metabolic genes in marine cyanophages.</title>
        <authorList>
            <person name="Marston M.F."/>
            <person name="Martiny J.B.H."/>
            <person name="Crummett L.T."/>
        </authorList>
    </citation>
    <scope>NUCLEOTIDE SEQUENCE [LARGE SCALE GENOMIC DNA]</scope>
    <source>
        <strain evidence="7">RW_108_0702</strain>
    </source>
</reference>
<evidence type="ECO:0000313" key="7">
    <source>
        <dbReference type="EMBL" id="AMO43038.1"/>
    </source>
</evidence>
<feature type="domain" description="Prolyl 4-hydroxylase alpha subunit" evidence="6">
    <location>
        <begin position="8"/>
        <end position="189"/>
    </location>
</feature>
<dbReference type="GO" id="GO:0031418">
    <property type="term" value="F:L-ascorbic acid binding"/>
    <property type="evidence" value="ECO:0007669"/>
    <property type="project" value="InterPro"/>
</dbReference>
<dbReference type="InterPro" id="IPR044862">
    <property type="entry name" value="Pro_4_hyd_alph_FE2OG_OXY"/>
</dbReference>
<dbReference type="InterPro" id="IPR006620">
    <property type="entry name" value="Pro_4_hyd_alph"/>
</dbReference>
<dbReference type="GO" id="GO:0016705">
    <property type="term" value="F:oxidoreductase activity, acting on paired donors, with incorporation or reduction of molecular oxygen"/>
    <property type="evidence" value="ECO:0007669"/>
    <property type="project" value="InterPro"/>
</dbReference>